<evidence type="ECO:0000313" key="2">
    <source>
        <dbReference type="EMBL" id="QSS55428.1"/>
    </source>
</evidence>
<evidence type="ECO:0000256" key="1">
    <source>
        <dbReference type="SAM" id="MobiDB-lite"/>
    </source>
</evidence>
<accession>A0A8A1LM82</accession>
<sequence length="79" mass="8772">MEVDGESSTFPNLPSNHLSTHSRSPSASPAVSYVRTSSHRSIPYPMWARRGGHRPGHQAVSGCWQSKLFSFRSISARFL</sequence>
<reference evidence="2" key="1">
    <citation type="submission" date="2021-01" db="EMBL/GenBank/DDBJ databases">
        <title>Chromosome-level genome assembly of a human fungal pathogen reveals clustering of transcriptionally co-regulated genes.</title>
        <authorList>
            <person name="Voorhies M."/>
            <person name="Cohen S."/>
            <person name="Shea T.P."/>
            <person name="Petrus S."/>
            <person name="Munoz J.F."/>
            <person name="Poplawski S."/>
            <person name="Goldman W.E."/>
            <person name="Michael T."/>
            <person name="Cuomo C.A."/>
            <person name="Sil A."/>
            <person name="Beyhan S."/>
        </authorList>
    </citation>
    <scope>NUCLEOTIDE SEQUENCE</scope>
    <source>
        <strain evidence="2">H88</strain>
    </source>
</reference>
<feature type="region of interest" description="Disordered" evidence="1">
    <location>
        <begin position="1"/>
        <end position="38"/>
    </location>
</feature>
<gene>
    <name evidence="2" type="ORF">I7I53_03297</name>
</gene>
<evidence type="ECO:0000313" key="3">
    <source>
        <dbReference type="Proteomes" id="UP000663419"/>
    </source>
</evidence>
<dbReference type="Proteomes" id="UP000663419">
    <property type="component" value="Chromosome 4"/>
</dbReference>
<name>A0A8A1LM82_AJEC8</name>
<protein>
    <submittedName>
        <fullName evidence="2">Uncharacterized protein</fullName>
    </submittedName>
</protein>
<organism evidence="2 3">
    <name type="scientific">Ajellomyces capsulatus (strain H88)</name>
    <name type="common">Darling's disease fungus</name>
    <name type="synonym">Histoplasma capsulatum</name>
    <dbReference type="NCBI Taxonomy" id="544711"/>
    <lineage>
        <taxon>Eukaryota</taxon>
        <taxon>Fungi</taxon>
        <taxon>Dikarya</taxon>
        <taxon>Ascomycota</taxon>
        <taxon>Pezizomycotina</taxon>
        <taxon>Eurotiomycetes</taxon>
        <taxon>Eurotiomycetidae</taxon>
        <taxon>Onygenales</taxon>
        <taxon>Ajellomycetaceae</taxon>
        <taxon>Histoplasma</taxon>
    </lineage>
</organism>
<dbReference type="VEuPathDB" id="FungiDB:I7I53_03297"/>
<dbReference type="AlphaFoldDB" id="A0A8A1LM82"/>
<proteinExistence type="predicted"/>
<dbReference type="EMBL" id="CP069105">
    <property type="protein sequence ID" value="QSS55428.1"/>
    <property type="molecule type" value="Genomic_DNA"/>
</dbReference>